<organism evidence="2 3">
    <name type="scientific">Araneus ventricosus</name>
    <name type="common">Orbweaver spider</name>
    <name type="synonym">Epeira ventricosa</name>
    <dbReference type="NCBI Taxonomy" id="182803"/>
    <lineage>
        <taxon>Eukaryota</taxon>
        <taxon>Metazoa</taxon>
        <taxon>Ecdysozoa</taxon>
        <taxon>Arthropoda</taxon>
        <taxon>Chelicerata</taxon>
        <taxon>Arachnida</taxon>
        <taxon>Araneae</taxon>
        <taxon>Araneomorphae</taxon>
        <taxon>Entelegynae</taxon>
        <taxon>Araneoidea</taxon>
        <taxon>Araneidae</taxon>
        <taxon>Araneus</taxon>
    </lineage>
</organism>
<proteinExistence type="predicted"/>
<evidence type="ECO:0000313" key="2">
    <source>
        <dbReference type="EMBL" id="GBM08514.1"/>
    </source>
</evidence>
<reference evidence="2 3" key="1">
    <citation type="journal article" date="2019" name="Sci. Rep.">
        <title>Orb-weaving spider Araneus ventricosus genome elucidates the spidroin gene catalogue.</title>
        <authorList>
            <person name="Kono N."/>
            <person name="Nakamura H."/>
            <person name="Ohtoshi R."/>
            <person name="Moran D.A.P."/>
            <person name="Shinohara A."/>
            <person name="Yoshida Y."/>
            <person name="Fujiwara M."/>
            <person name="Mori M."/>
            <person name="Tomita M."/>
            <person name="Arakawa K."/>
        </authorList>
    </citation>
    <scope>NUCLEOTIDE SEQUENCE [LARGE SCALE GENOMIC DNA]</scope>
</reference>
<keyword evidence="3" id="KW-1185">Reference proteome</keyword>
<evidence type="ECO:0000313" key="3">
    <source>
        <dbReference type="Proteomes" id="UP000499080"/>
    </source>
</evidence>
<evidence type="ECO:0000256" key="1">
    <source>
        <dbReference type="SAM" id="MobiDB-lite"/>
    </source>
</evidence>
<feature type="region of interest" description="Disordered" evidence="1">
    <location>
        <begin position="134"/>
        <end position="164"/>
    </location>
</feature>
<sequence>MRNCQISKTASCQTRQNIPLLFLPLPEEETSPSNPFPLHILPDLQSQLFLLSFALSPQTSNDKLINRAPFLHPLESVAFFRFCTETTFSAPLSDQCWSGERERCPSLERSRTREPGRSLGTDLDTKSVIRRVNSIQPPSSPASLEGGRLKGGRKSTSKNLGPSPHLPLEEGLEWYVLKCGGVASVRSIQNS</sequence>
<protein>
    <submittedName>
        <fullName evidence="2">Uncharacterized protein</fullName>
    </submittedName>
</protein>
<gene>
    <name evidence="2" type="ORF">AVEN_69743_1</name>
</gene>
<dbReference type="OrthoDB" id="10608201at2759"/>
<dbReference type="EMBL" id="BGPR01000258">
    <property type="protein sequence ID" value="GBM08514.1"/>
    <property type="molecule type" value="Genomic_DNA"/>
</dbReference>
<comment type="caution">
    <text evidence="2">The sequence shown here is derived from an EMBL/GenBank/DDBJ whole genome shotgun (WGS) entry which is preliminary data.</text>
</comment>
<dbReference type="Proteomes" id="UP000499080">
    <property type="component" value="Unassembled WGS sequence"/>
</dbReference>
<name>A0A4Y2CXR3_ARAVE</name>
<dbReference type="AlphaFoldDB" id="A0A4Y2CXR3"/>
<accession>A0A4Y2CXR3</accession>